<dbReference type="GO" id="GO:0005829">
    <property type="term" value="C:cytosol"/>
    <property type="evidence" value="ECO:0007669"/>
    <property type="project" value="TreeGrafter"/>
</dbReference>
<dbReference type="SFLD" id="SFLDG01129">
    <property type="entry name" value="C1.5:_HAD__Beta-PGM__Phosphata"/>
    <property type="match status" value="1"/>
</dbReference>
<dbReference type="EC" id="3.1.3.18" evidence="4"/>
<dbReference type="SUPFAM" id="SSF56784">
    <property type="entry name" value="HAD-like"/>
    <property type="match status" value="1"/>
</dbReference>
<evidence type="ECO:0000313" key="6">
    <source>
        <dbReference type="Proteomes" id="UP000305654"/>
    </source>
</evidence>
<dbReference type="PRINTS" id="PR00413">
    <property type="entry name" value="HADHALOGNASE"/>
</dbReference>
<dbReference type="Proteomes" id="UP000305654">
    <property type="component" value="Unassembled WGS sequence"/>
</dbReference>
<comment type="pathway">
    <text evidence="2">Organic acid metabolism; glycolate biosynthesis; glycolate from 2-phosphoglycolate: step 1/1.</text>
</comment>
<dbReference type="AlphaFoldDB" id="A0A5R9JB08"/>
<gene>
    <name evidence="5" type="ORF">FE263_10970</name>
</gene>
<evidence type="ECO:0000256" key="3">
    <source>
        <dbReference type="ARBA" id="ARBA00006171"/>
    </source>
</evidence>
<evidence type="ECO:0000256" key="4">
    <source>
        <dbReference type="ARBA" id="ARBA00013078"/>
    </source>
</evidence>
<keyword evidence="5" id="KW-0378">Hydrolase</keyword>
<sequence length="222" mass="23169">MTAPRLVVFDLDGTLVDTLDDLTACANRLLGRLGADRRLVAGEVRPMVGDGVPALVRRVLRRAGLAEVDETAAIAGFATDYEQRAAEASRAYPGATETLDALRRDGWRLAVCTNKPEAAARHLLTALGMADYLDAIGGGDSFPARKPDPAHLLGTIEQAGGVPARSVMVGDHRNDIEAARGAGVASIFAGWGFGSEAMAQGSRARAGALPEIPALAAAMIRE</sequence>
<evidence type="ECO:0000256" key="2">
    <source>
        <dbReference type="ARBA" id="ARBA00004818"/>
    </source>
</evidence>
<organism evidence="5 6">
    <name type="scientific">Lichenicoccus roseus</name>
    <dbReference type="NCBI Taxonomy" id="2683649"/>
    <lineage>
        <taxon>Bacteria</taxon>
        <taxon>Pseudomonadati</taxon>
        <taxon>Pseudomonadota</taxon>
        <taxon>Alphaproteobacteria</taxon>
        <taxon>Acetobacterales</taxon>
        <taxon>Acetobacteraceae</taxon>
        <taxon>Lichenicoccus</taxon>
    </lineage>
</organism>
<dbReference type="PANTHER" id="PTHR43434:SF1">
    <property type="entry name" value="PHOSPHOGLYCOLATE PHOSPHATASE"/>
    <property type="match status" value="1"/>
</dbReference>
<name>A0A5R9JB08_9PROT</name>
<accession>A0A5R9JB08</accession>
<dbReference type="InterPro" id="IPR023198">
    <property type="entry name" value="PGP-like_dom2"/>
</dbReference>
<proteinExistence type="inferred from homology"/>
<reference evidence="5 6" key="1">
    <citation type="submission" date="2019-05" db="EMBL/GenBank/DDBJ databases">
        <authorList>
            <person name="Pankratov T."/>
            <person name="Grouzdev D."/>
        </authorList>
    </citation>
    <scope>NUCLEOTIDE SEQUENCE [LARGE SCALE GENOMIC DNA]</scope>
    <source>
        <strain evidence="5 6">KEBCLARHB70R</strain>
    </source>
</reference>
<dbReference type="Gene3D" id="3.40.50.1000">
    <property type="entry name" value="HAD superfamily/HAD-like"/>
    <property type="match status" value="1"/>
</dbReference>
<protein>
    <recommendedName>
        <fullName evidence="4">phosphoglycolate phosphatase</fullName>
        <ecNumber evidence="4">3.1.3.18</ecNumber>
    </recommendedName>
</protein>
<dbReference type="Gene3D" id="1.10.150.240">
    <property type="entry name" value="Putative phosphatase, domain 2"/>
    <property type="match status" value="1"/>
</dbReference>
<evidence type="ECO:0000256" key="1">
    <source>
        <dbReference type="ARBA" id="ARBA00000830"/>
    </source>
</evidence>
<keyword evidence="6" id="KW-1185">Reference proteome</keyword>
<dbReference type="FunFam" id="3.40.50.1000:FF:000022">
    <property type="entry name" value="Phosphoglycolate phosphatase"/>
    <property type="match status" value="1"/>
</dbReference>
<dbReference type="InterPro" id="IPR006439">
    <property type="entry name" value="HAD-SF_hydro_IA"/>
</dbReference>
<dbReference type="NCBIfam" id="TIGR01509">
    <property type="entry name" value="HAD-SF-IA-v3"/>
    <property type="match status" value="1"/>
</dbReference>
<dbReference type="InterPro" id="IPR041492">
    <property type="entry name" value="HAD_2"/>
</dbReference>
<dbReference type="EMBL" id="VCDI01000003">
    <property type="protein sequence ID" value="TLU72566.1"/>
    <property type="molecule type" value="Genomic_DNA"/>
</dbReference>
<dbReference type="InterPro" id="IPR023214">
    <property type="entry name" value="HAD_sf"/>
</dbReference>
<dbReference type="RefSeq" id="WP_138326028.1">
    <property type="nucleotide sequence ID" value="NZ_VCDI01000003.1"/>
</dbReference>
<comment type="caution">
    <text evidence="5">The sequence shown here is derived from an EMBL/GenBank/DDBJ whole genome shotgun (WGS) entry which is preliminary data.</text>
</comment>
<dbReference type="GO" id="GO:0008967">
    <property type="term" value="F:phosphoglycolate phosphatase activity"/>
    <property type="evidence" value="ECO:0007669"/>
    <property type="project" value="UniProtKB-EC"/>
</dbReference>
<dbReference type="SFLD" id="SFLDS00003">
    <property type="entry name" value="Haloacid_Dehalogenase"/>
    <property type="match status" value="1"/>
</dbReference>
<dbReference type="PANTHER" id="PTHR43434">
    <property type="entry name" value="PHOSPHOGLYCOLATE PHOSPHATASE"/>
    <property type="match status" value="1"/>
</dbReference>
<comment type="catalytic activity">
    <reaction evidence="1">
        <text>2-phosphoglycolate + H2O = glycolate + phosphate</text>
        <dbReference type="Rhea" id="RHEA:14369"/>
        <dbReference type="ChEBI" id="CHEBI:15377"/>
        <dbReference type="ChEBI" id="CHEBI:29805"/>
        <dbReference type="ChEBI" id="CHEBI:43474"/>
        <dbReference type="ChEBI" id="CHEBI:58033"/>
        <dbReference type="EC" id="3.1.3.18"/>
    </reaction>
</comment>
<dbReference type="InterPro" id="IPR036412">
    <property type="entry name" value="HAD-like_sf"/>
</dbReference>
<dbReference type="Pfam" id="PF13419">
    <property type="entry name" value="HAD_2"/>
    <property type="match status" value="1"/>
</dbReference>
<dbReference type="GO" id="GO:0006281">
    <property type="term" value="P:DNA repair"/>
    <property type="evidence" value="ECO:0007669"/>
    <property type="project" value="TreeGrafter"/>
</dbReference>
<dbReference type="OrthoDB" id="9793014at2"/>
<evidence type="ECO:0000313" key="5">
    <source>
        <dbReference type="EMBL" id="TLU72566.1"/>
    </source>
</evidence>
<comment type="similarity">
    <text evidence="3">Belongs to the HAD-like hydrolase superfamily. CbbY/CbbZ/Gph/YieH family.</text>
</comment>
<dbReference type="NCBIfam" id="TIGR01549">
    <property type="entry name" value="HAD-SF-IA-v1"/>
    <property type="match status" value="1"/>
</dbReference>
<dbReference type="InterPro" id="IPR050155">
    <property type="entry name" value="HAD-like_hydrolase_sf"/>
</dbReference>